<organism evidence="11 12">
    <name type="scientific">Marinospirillum alkalitolerans</name>
    <dbReference type="NCBI Taxonomy" id="3123374"/>
    <lineage>
        <taxon>Bacteria</taxon>
        <taxon>Pseudomonadati</taxon>
        <taxon>Pseudomonadota</taxon>
        <taxon>Gammaproteobacteria</taxon>
        <taxon>Oceanospirillales</taxon>
        <taxon>Oceanospirillaceae</taxon>
        <taxon>Marinospirillum</taxon>
    </lineage>
</organism>
<evidence type="ECO:0000256" key="9">
    <source>
        <dbReference type="RuleBase" id="RU369079"/>
    </source>
</evidence>
<dbReference type="PANTHER" id="PTHR35011">
    <property type="entry name" value="2,3-DIKETO-L-GULONATE TRAP TRANSPORTER SMALL PERMEASE PROTEIN YIAM"/>
    <property type="match status" value="1"/>
</dbReference>
<keyword evidence="12" id="KW-1185">Reference proteome</keyword>
<feature type="transmembrane region" description="Helical" evidence="9">
    <location>
        <begin position="142"/>
        <end position="162"/>
    </location>
</feature>
<keyword evidence="6 9" id="KW-1133">Transmembrane helix</keyword>
<gene>
    <name evidence="11" type="ORF">V6U78_04165</name>
</gene>
<proteinExistence type="inferred from homology"/>
<evidence type="ECO:0000256" key="1">
    <source>
        <dbReference type="ARBA" id="ARBA00004429"/>
    </source>
</evidence>
<dbReference type="EMBL" id="JBANFI010000002">
    <property type="protein sequence ID" value="MFK7160228.1"/>
    <property type="molecule type" value="Genomic_DNA"/>
</dbReference>
<keyword evidence="2 9" id="KW-0813">Transport</keyword>
<feature type="transmembrane region" description="Helical" evidence="9">
    <location>
        <begin position="101"/>
        <end position="122"/>
    </location>
</feature>
<keyword evidence="3" id="KW-1003">Cell membrane</keyword>
<comment type="caution">
    <text evidence="11">The sequence shown here is derived from an EMBL/GenBank/DDBJ whole genome shotgun (WGS) entry which is preliminary data.</text>
</comment>
<keyword evidence="7 9" id="KW-0472">Membrane</keyword>
<feature type="transmembrane region" description="Helical" evidence="9">
    <location>
        <begin position="64"/>
        <end position="80"/>
    </location>
</feature>
<keyword evidence="4 9" id="KW-0997">Cell inner membrane</keyword>
<evidence type="ECO:0000256" key="5">
    <source>
        <dbReference type="ARBA" id="ARBA00022692"/>
    </source>
</evidence>
<feature type="domain" description="Tripartite ATP-independent periplasmic transporters DctQ component" evidence="10">
    <location>
        <begin position="38"/>
        <end position="162"/>
    </location>
</feature>
<evidence type="ECO:0000256" key="7">
    <source>
        <dbReference type="ARBA" id="ARBA00023136"/>
    </source>
</evidence>
<feature type="transmembrane region" description="Helical" evidence="9">
    <location>
        <begin position="30"/>
        <end position="52"/>
    </location>
</feature>
<evidence type="ECO:0000256" key="8">
    <source>
        <dbReference type="ARBA" id="ARBA00038436"/>
    </source>
</evidence>
<comment type="function">
    <text evidence="9">Part of the tripartite ATP-independent periplasmic (TRAP) transport system.</text>
</comment>
<sequence length="191" mass="21569">MTRQKPTWLQPIQRVTDALGRLISRIESSVLVAAILLMAINTMANVIGRFALGESLHFAEEVNRILIVLVTFAGIGYAAREGRHIRMSAFYDLLPTQGRRYLMLVMAWTTSALLWMLSYYAFLYVQGVYGTGRVLPVSGIPVYWMYLWVPLGFALTALQYLLTGLKNLLSRQPYLSTKVVDRYAPSEDTPS</sequence>
<accession>A0ABW8PVC7</accession>
<dbReference type="PANTHER" id="PTHR35011:SF2">
    <property type="entry name" value="2,3-DIKETO-L-GULONATE TRAP TRANSPORTER SMALL PERMEASE PROTEIN YIAM"/>
    <property type="match status" value="1"/>
</dbReference>
<keyword evidence="5 9" id="KW-0812">Transmembrane</keyword>
<evidence type="ECO:0000256" key="3">
    <source>
        <dbReference type="ARBA" id="ARBA00022475"/>
    </source>
</evidence>
<evidence type="ECO:0000313" key="11">
    <source>
        <dbReference type="EMBL" id="MFK7160228.1"/>
    </source>
</evidence>
<dbReference type="InterPro" id="IPR007387">
    <property type="entry name" value="TRAP_DctQ"/>
</dbReference>
<evidence type="ECO:0000256" key="6">
    <source>
        <dbReference type="ARBA" id="ARBA00022989"/>
    </source>
</evidence>
<dbReference type="RefSeq" id="WP_405337515.1">
    <property type="nucleotide sequence ID" value="NZ_JBANFI010000002.1"/>
</dbReference>
<name>A0ABW8PVC7_9GAMM</name>
<evidence type="ECO:0000313" key="12">
    <source>
        <dbReference type="Proteomes" id="UP001621714"/>
    </source>
</evidence>
<evidence type="ECO:0000256" key="2">
    <source>
        <dbReference type="ARBA" id="ARBA00022448"/>
    </source>
</evidence>
<protein>
    <recommendedName>
        <fullName evidence="9">TRAP transporter small permease protein</fullName>
    </recommendedName>
</protein>
<evidence type="ECO:0000256" key="4">
    <source>
        <dbReference type="ARBA" id="ARBA00022519"/>
    </source>
</evidence>
<dbReference type="Proteomes" id="UP001621714">
    <property type="component" value="Unassembled WGS sequence"/>
</dbReference>
<comment type="subunit">
    <text evidence="9">The complex comprises the extracytoplasmic solute receptor protein and the two transmembrane proteins.</text>
</comment>
<dbReference type="Pfam" id="PF04290">
    <property type="entry name" value="DctQ"/>
    <property type="match status" value="1"/>
</dbReference>
<reference evidence="11 12" key="1">
    <citation type="submission" date="2024-02" db="EMBL/GenBank/DDBJ databases">
        <title>Marinospirillum sp. MEB 164 isolated from Lonar lake sediment.</title>
        <authorList>
            <person name="Joshi A."/>
            <person name="Thite S."/>
        </authorList>
    </citation>
    <scope>NUCLEOTIDE SEQUENCE [LARGE SCALE GENOMIC DNA]</scope>
    <source>
        <strain evidence="11 12">MEB164</strain>
    </source>
</reference>
<comment type="similarity">
    <text evidence="8 9">Belongs to the TRAP transporter small permease family.</text>
</comment>
<dbReference type="InterPro" id="IPR055348">
    <property type="entry name" value="DctQ"/>
</dbReference>
<evidence type="ECO:0000259" key="10">
    <source>
        <dbReference type="Pfam" id="PF04290"/>
    </source>
</evidence>
<comment type="subcellular location">
    <subcellularLocation>
        <location evidence="1 9">Cell inner membrane</location>
        <topology evidence="1 9">Multi-pass membrane protein</topology>
    </subcellularLocation>
</comment>